<feature type="site" description="Could be important to modulate the pK values of the two catalytic cysteine residues" evidence="8">
    <location>
        <position position="167"/>
    </location>
</feature>
<dbReference type="GO" id="GO:0008837">
    <property type="term" value="F:diaminopimelate epimerase activity"/>
    <property type="evidence" value="ECO:0007669"/>
    <property type="project" value="UniProtKB-EC"/>
</dbReference>
<dbReference type="PANTHER" id="PTHR31689:SF0">
    <property type="entry name" value="DIAMINOPIMELATE EPIMERASE"/>
    <property type="match status" value="1"/>
</dbReference>
<comment type="caution">
    <text evidence="8">Lacks conserved residue(s) required for the propagation of feature annotation.</text>
</comment>
<comment type="subunit">
    <text evidence="8">Homodimer.</text>
</comment>
<comment type="similarity">
    <text evidence="2 8">Belongs to the diaminopimelate epimerase family.</text>
</comment>
<keyword evidence="11" id="KW-1185">Reference proteome</keyword>
<dbReference type="InterPro" id="IPR018510">
    <property type="entry name" value="DAP_epimerase_AS"/>
</dbReference>
<comment type="catalytic activity">
    <reaction evidence="7 8">
        <text>(2S,6S)-2,6-diaminopimelate = meso-2,6-diaminopimelate</text>
        <dbReference type="Rhea" id="RHEA:15393"/>
        <dbReference type="ChEBI" id="CHEBI:57609"/>
        <dbReference type="ChEBI" id="CHEBI:57791"/>
        <dbReference type="EC" id="5.1.1.7"/>
    </reaction>
</comment>
<dbReference type="PANTHER" id="PTHR31689">
    <property type="entry name" value="DIAMINOPIMELATE EPIMERASE, CHLOROPLASTIC"/>
    <property type="match status" value="1"/>
</dbReference>
<feature type="site" description="Could be important to modulate the pK values of the two catalytic cysteine residues" evidence="8">
    <location>
        <position position="219"/>
    </location>
</feature>
<feature type="active site" description="Proton acceptor" evidence="8">
    <location>
        <position position="228"/>
    </location>
</feature>
<evidence type="ECO:0000256" key="7">
    <source>
        <dbReference type="ARBA" id="ARBA00051712"/>
    </source>
</evidence>
<dbReference type="SUPFAM" id="SSF54506">
    <property type="entry name" value="Diaminopimelate epimerase-like"/>
    <property type="match status" value="2"/>
</dbReference>
<feature type="binding site" evidence="8">
    <location>
        <position position="68"/>
    </location>
    <ligand>
        <name>substrate</name>
    </ligand>
</feature>
<evidence type="ECO:0000256" key="2">
    <source>
        <dbReference type="ARBA" id="ARBA00010219"/>
    </source>
</evidence>
<evidence type="ECO:0000256" key="4">
    <source>
        <dbReference type="ARBA" id="ARBA00022605"/>
    </source>
</evidence>
<gene>
    <name evidence="8 10" type="primary">dapF</name>
    <name evidence="10" type="ORF">SM124_18970</name>
</gene>
<accession>A0ABU5J313</accession>
<feature type="binding site" evidence="8">
    <location>
        <position position="13"/>
    </location>
    <ligand>
        <name>substrate</name>
    </ligand>
</feature>
<dbReference type="EC" id="5.1.1.7" evidence="3 8"/>
<evidence type="ECO:0000256" key="9">
    <source>
        <dbReference type="PROSITE-ProRule" id="PRU10125"/>
    </source>
</evidence>
<comment type="subcellular location">
    <subcellularLocation>
        <location evidence="8">Cytoplasm</location>
    </subcellularLocation>
</comment>
<dbReference type="PROSITE" id="PS01326">
    <property type="entry name" value="DAP_EPIMERASE"/>
    <property type="match status" value="1"/>
</dbReference>
<feature type="binding site" evidence="8">
    <location>
        <begin position="229"/>
        <end position="230"/>
    </location>
    <ligand>
        <name>substrate</name>
    </ligand>
</feature>
<dbReference type="RefSeq" id="WP_322448094.1">
    <property type="nucleotide sequence ID" value="NZ_JAXOFX010000016.1"/>
</dbReference>
<feature type="binding site" evidence="8">
    <location>
        <begin position="78"/>
        <end position="79"/>
    </location>
    <ligand>
        <name>substrate</name>
    </ligand>
</feature>
<dbReference type="Gene3D" id="3.10.310.10">
    <property type="entry name" value="Diaminopimelate Epimerase, Chain A, domain 1"/>
    <property type="match status" value="2"/>
</dbReference>
<evidence type="ECO:0000313" key="10">
    <source>
        <dbReference type="EMBL" id="MDZ5473805.1"/>
    </source>
</evidence>
<comment type="pathway">
    <text evidence="1 8">Amino-acid biosynthesis; L-lysine biosynthesis via DAP pathway; DL-2,6-diaminopimelate from LL-2,6-diaminopimelate: step 1/1.</text>
</comment>
<evidence type="ECO:0000256" key="1">
    <source>
        <dbReference type="ARBA" id="ARBA00005196"/>
    </source>
</evidence>
<reference evidence="10 11" key="1">
    <citation type="submission" date="2023-11" db="EMBL/GenBank/DDBJ databases">
        <title>Bacillus jintuensis, isolated from a mudflat on the Beibu Gulf coast.</title>
        <authorList>
            <person name="Li M."/>
        </authorList>
    </citation>
    <scope>NUCLEOTIDE SEQUENCE [LARGE SCALE GENOMIC DNA]</scope>
    <source>
        <strain evidence="10 11">31A1R</strain>
    </source>
</reference>
<feature type="binding site" evidence="8">
    <location>
        <position position="201"/>
    </location>
    <ligand>
        <name>substrate</name>
    </ligand>
</feature>
<feature type="binding site" evidence="8">
    <location>
        <begin position="219"/>
        <end position="220"/>
    </location>
    <ligand>
        <name>substrate</name>
    </ligand>
</feature>
<dbReference type="HAMAP" id="MF_00197">
    <property type="entry name" value="DAP_epimerase"/>
    <property type="match status" value="1"/>
</dbReference>
<organism evidence="10 11">
    <name type="scientific">Robertmurraya mangrovi</name>
    <dbReference type="NCBI Taxonomy" id="3098077"/>
    <lineage>
        <taxon>Bacteria</taxon>
        <taxon>Bacillati</taxon>
        <taxon>Bacillota</taxon>
        <taxon>Bacilli</taxon>
        <taxon>Bacillales</taxon>
        <taxon>Bacillaceae</taxon>
        <taxon>Robertmurraya</taxon>
    </lineage>
</organism>
<protein>
    <recommendedName>
        <fullName evidence="3 8">Diaminopimelate epimerase</fullName>
        <shortName evidence="8">DAP epimerase</shortName>
        <ecNumber evidence="3 8">5.1.1.7</ecNumber>
    </recommendedName>
    <alternativeName>
        <fullName evidence="8">PLP-independent amino acid racemase</fullName>
    </alternativeName>
</protein>
<dbReference type="Pfam" id="PF01678">
    <property type="entry name" value="DAP_epimerase"/>
    <property type="match status" value="2"/>
</dbReference>
<proteinExistence type="inferred from homology"/>
<dbReference type="Proteomes" id="UP001290455">
    <property type="component" value="Unassembled WGS sequence"/>
</dbReference>
<sequence length="325" mass="36034">MNIEVLKCHGSGNDFLIIDEMSHNYIFTEEKRAELAKALCNRQTELGADGILFVMKSEKADGRMRVFNADGSEASMCGNGLRCVARYVCELINKETALIETMKADLLVKKEEDIYPEIPTYLVEISPVLFDLKALPLNLEKEVLVDGKIPELSNDLTFTALAVPNPHIVTIVDEQTLQSNVQEKISTYVNGANPLFPDGVNVSFVKPIQKGHIFVRTYERGVGFTNACGTAMSASTLVTCLQGLNELEQSVDVYNPGGKVRCVVHKNDETYTIDLIGNATYVYKTVVEVDVSNPTSFNCGSKEEFTSEGEQYQKLQQHIGQFLNN</sequence>
<evidence type="ECO:0000313" key="11">
    <source>
        <dbReference type="Proteomes" id="UP001290455"/>
    </source>
</evidence>
<feature type="active site" description="Proton donor" evidence="8">
    <location>
        <position position="77"/>
    </location>
</feature>
<evidence type="ECO:0000256" key="6">
    <source>
        <dbReference type="ARBA" id="ARBA00023235"/>
    </source>
</evidence>
<dbReference type="InterPro" id="IPR001653">
    <property type="entry name" value="DAP_epimerase_DapF"/>
</dbReference>
<evidence type="ECO:0000256" key="8">
    <source>
        <dbReference type="HAMAP-Rule" id="MF_00197"/>
    </source>
</evidence>
<keyword evidence="5 8" id="KW-0457">Lysine biosynthesis</keyword>
<evidence type="ECO:0000256" key="3">
    <source>
        <dbReference type="ARBA" id="ARBA00013080"/>
    </source>
</evidence>
<feature type="binding site" evidence="8">
    <location>
        <position position="165"/>
    </location>
    <ligand>
        <name>substrate</name>
    </ligand>
</feature>
<dbReference type="EMBL" id="JAXOFX010000016">
    <property type="protein sequence ID" value="MDZ5473805.1"/>
    <property type="molecule type" value="Genomic_DNA"/>
</dbReference>
<feature type="active site" evidence="9">
    <location>
        <position position="77"/>
    </location>
</feature>
<dbReference type="NCBIfam" id="TIGR00652">
    <property type="entry name" value="DapF"/>
    <property type="match status" value="1"/>
</dbReference>
<keyword evidence="4 8" id="KW-0028">Amino-acid biosynthesis</keyword>
<keyword evidence="8" id="KW-0963">Cytoplasm</keyword>
<evidence type="ECO:0000256" key="5">
    <source>
        <dbReference type="ARBA" id="ARBA00023154"/>
    </source>
</evidence>
<comment type="function">
    <text evidence="8">Catalyzes the stereoinversion of LL-2,6-diaminopimelate (L,L-DAP) to meso-diaminopimelate (meso-DAP), a precursor of L-lysine and an essential component of the bacterial peptidoglycan.</text>
</comment>
<name>A0ABU5J313_9BACI</name>
<comment type="caution">
    <text evidence="10">The sequence shown here is derived from an EMBL/GenBank/DDBJ whole genome shotgun (WGS) entry which is preliminary data.</text>
</comment>
<keyword evidence="6 8" id="KW-0413">Isomerase</keyword>